<feature type="domain" description="Fatty acid desaturase" evidence="12">
    <location>
        <begin position="61"/>
        <end position="278"/>
    </location>
</feature>
<evidence type="ECO:0000256" key="8">
    <source>
        <dbReference type="ARBA" id="ARBA00023098"/>
    </source>
</evidence>
<dbReference type="OrthoDB" id="19906at2"/>
<dbReference type="Proteomes" id="UP000062788">
    <property type="component" value="Unassembled WGS sequence"/>
</dbReference>
<evidence type="ECO:0000259" key="12">
    <source>
        <dbReference type="Pfam" id="PF00487"/>
    </source>
</evidence>
<dbReference type="AlphaFoldDB" id="A0A103E730"/>
<evidence type="ECO:0000256" key="2">
    <source>
        <dbReference type="ARBA" id="ARBA00008749"/>
    </source>
</evidence>
<evidence type="ECO:0000256" key="7">
    <source>
        <dbReference type="ARBA" id="ARBA00023004"/>
    </source>
</evidence>
<feature type="transmembrane region" description="Helical" evidence="11">
    <location>
        <begin position="207"/>
        <end position="225"/>
    </location>
</feature>
<comment type="similarity">
    <text evidence="2">Belongs to the fatty acid desaturase type 2 family.</text>
</comment>
<comment type="subcellular location">
    <subcellularLocation>
        <location evidence="1">Membrane</location>
        <topology evidence="1">Multi-pass membrane protein</topology>
    </subcellularLocation>
</comment>
<reference evidence="13 14" key="1">
    <citation type="submission" date="2015-11" db="EMBL/GenBank/DDBJ databases">
        <title>Expanding the genomic diversity of Burkholderia species for the development of highly accurate diagnostics.</title>
        <authorList>
            <person name="Sahl J."/>
            <person name="Keim P."/>
            <person name="Wagner D."/>
        </authorList>
    </citation>
    <scope>NUCLEOTIDE SEQUENCE [LARGE SCALE GENOMIC DNA]</scope>
    <source>
        <strain evidence="13 14">TSV85</strain>
    </source>
</reference>
<feature type="transmembrane region" description="Helical" evidence="11">
    <location>
        <begin position="56"/>
        <end position="73"/>
    </location>
</feature>
<dbReference type="GO" id="GO:0016020">
    <property type="term" value="C:membrane"/>
    <property type="evidence" value="ECO:0007669"/>
    <property type="project" value="UniProtKB-SubCell"/>
</dbReference>
<gene>
    <name evidence="13" type="ORF">WS67_05250</name>
</gene>
<accession>A0A103E730</accession>
<keyword evidence="8" id="KW-0443">Lipid metabolism</keyword>
<feature type="transmembrane region" description="Helical" evidence="11">
    <location>
        <begin position="94"/>
        <end position="113"/>
    </location>
</feature>
<keyword evidence="7" id="KW-0408">Iron</keyword>
<evidence type="ECO:0000256" key="1">
    <source>
        <dbReference type="ARBA" id="ARBA00004141"/>
    </source>
</evidence>
<evidence type="ECO:0000256" key="6">
    <source>
        <dbReference type="ARBA" id="ARBA00023002"/>
    </source>
</evidence>
<feature type="transmembrane region" description="Helical" evidence="11">
    <location>
        <begin position="183"/>
        <end position="202"/>
    </location>
</feature>
<name>A0A103E730_9BURK</name>
<organism evidence="13 14">
    <name type="scientific">Burkholderia singularis</name>
    <dbReference type="NCBI Taxonomy" id="1503053"/>
    <lineage>
        <taxon>Bacteria</taxon>
        <taxon>Pseudomonadati</taxon>
        <taxon>Pseudomonadota</taxon>
        <taxon>Betaproteobacteria</taxon>
        <taxon>Burkholderiales</taxon>
        <taxon>Burkholderiaceae</taxon>
        <taxon>Burkholderia</taxon>
        <taxon>pseudomallei group</taxon>
    </lineage>
</organism>
<comment type="caution">
    <text evidence="13">The sequence shown here is derived from an EMBL/GenBank/DDBJ whole genome shotgun (WGS) entry which is preliminary data.</text>
</comment>
<protein>
    <submittedName>
        <fullName evidence="13">Fatty acid desaturase</fullName>
    </submittedName>
</protein>
<dbReference type="InterPro" id="IPR005804">
    <property type="entry name" value="FA_desaturase_dom"/>
</dbReference>
<dbReference type="PRINTS" id="PR00075">
    <property type="entry name" value="FACDDSATRASE"/>
</dbReference>
<evidence type="ECO:0000313" key="14">
    <source>
        <dbReference type="Proteomes" id="UP000062788"/>
    </source>
</evidence>
<dbReference type="GO" id="GO:0006631">
    <property type="term" value="P:fatty acid metabolic process"/>
    <property type="evidence" value="ECO:0007669"/>
    <property type="project" value="UniProtKB-KW"/>
</dbReference>
<dbReference type="Pfam" id="PF00487">
    <property type="entry name" value="FA_desaturase"/>
    <property type="match status" value="1"/>
</dbReference>
<keyword evidence="4" id="KW-0276">Fatty acid metabolism</keyword>
<evidence type="ECO:0000256" key="3">
    <source>
        <dbReference type="ARBA" id="ARBA00022692"/>
    </source>
</evidence>
<keyword evidence="9 11" id="KW-0472">Membrane</keyword>
<keyword evidence="5 11" id="KW-1133">Transmembrane helix</keyword>
<evidence type="ECO:0000256" key="11">
    <source>
        <dbReference type="SAM" id="Phobius"/>
    </source>
</evidence>
<evidence type="ECO:0000256" key="10">
    <source>
        <dbReference type="SAM" id="MobiDB-lite"/>
    </source>
</evidence>
<feature type="transmembrane region" description="Helical" evidence="11">
    <location>
        <begin position="30"/>
        <end position="50"/>
    </location>
</feature>
<sequence>MAEADLLSSQSASGTSGGAHADADRRARRLAYLTVCVPAAGFVLAIAYTWTFGVRAADFVLLAVMYFATALGVETGMHRYFSHRAFKGHPIVTVLLGVLGSMAAQGPILFWAATHRMHHAFTDQDGDPHSPRPKANRDGRASRLYGLWHGHVGWLFTVRRDNWNAFATDLLRDRLIVNLNLRYGWWVALGLALPAAAGALFAPSGHVWIGALGGFLWGGLARIFLLDQSTWAVNSLCHTIGTRPYQTRDHSRNLGVLALFSVGGAWHNNHHAHPALANNDHEFWQLDPSAWFIRLLDSVGLVTDVRYASKQAAADASSSR</sequence>
<dbReference type="InterPro" id="IPR015876">
    <property type="entry name" value="Acyl-CoA_DS"/>
</dbReference>
<evidence type="ECO:0000256" key="4">
    <source>
        <dbReference type="ARBA" id="ARBA00022832"/>
    </source>
</evidence>
<evidence type="ECO:0000313" key="13">
    <source>
        <dbReference type="EMBL" id="KVE29266.1"/>
    </source>
</evidence>
<evidence type="ECO:0000256" key="5">
    <source>
        <dbReference type="ARBA" id="ARBA00022989"/>
    </source>
</evidence>
<keyword evidence="14" id="KW-1185">Reference proteome</keyword>
<dbReference type="PANTHER" id="PTHR11351">
    <property type="entry name" value="ACYL-COA DESATURASE"/>
    <property type="match status" value="1"/>
</dbReference>
<dbReference type="RefSeq" id="WP_059513661.1">
    <property type="nucleotide sequence ID" value="NZ_CP013448.1"/>
</dbReference>
<keyword evidence="3 11" id="KW-0812">Transmembrane</keyword>
<feature type="region of interest" description="Disordered" evidence="10">
    <location>
        <begin position="1"/>
        <end position="20"/>
    </location>
</feature>
<dbReference type="PANTHER" id="PTHR11351:SF3">
    <property type="entry name" value="BLL4393 PROTEIN"/>
    <property type="match status" value="1"/>
</dbReference>
<dbReference type="EMBL" id="LOWA01000014">
    <property type="protein sequence ID" value="KVE29266.1"/>
    <property type="molecule type" value="Genomic_DNA"/>
</dbReference>
<proteinExistence type="inferred from homology"/>
<evidence type="ECO:0000256" key="9">
    <source>
        <dbReference type="ARBA" id="ARBA00023136"/>
    </source>
</evidence>
<dbReference type="CDD" id="cd03505">
    <property type="entry name" value="Delta9-FADS-like"/>
    <property type="match status" value="1"/>
</dbReference>
<feature type="compositionally biased region" description="Low complexity" evidence="10">
    <location>
        <begin position="8"/>
        <end position="20"/>
    </location>
</feature>
<keyword evidence="6" id="KW-0560">Oxidoreductase</keyword>
<dbReference type="GO" id="GO:0016717">
    <property type="term" value="F:oxidoreductase activity, acting on paired donors, with oxidation of a pair of donors resulting in the reduction of molecular oxygen to two molecules of water"/>
    <property type="evidence" value="ECO:0007669"/>
    <property type="project" value="InterPro"/>
</dbReference>